<dbReference type="AlphaFoldDB" id="A0A507E8F4"/>
<feature type="domain" description="SCP2" evidence="2">
    <location>
        <begin position="178"/>
        <end position="272"/>
    </location>
</feature>
<proteinExistence type="predicted"/>
<dbReference type="GO" id="GO:0005829">
    <property type="term" value="C:cytosol"/>
    <property type="evidence" value="ECO:0007669"/>
    <property type="project" value="TreeGrafter"/>
</dbReference>
<dbReference type="InterPro" id="IPR036527">
    <property type="entry name" value="SCP2_sterol-bd_dom_sf"/>
</dbReference>
<reference evidence="3 4" key="1">
    <citation type="journal article" date="2019" name="Sci. Rep.">
        <title>Comparative genomics of chytrid fungi reveal insights into the obligate biotrophic and pathogenic lifestyle of Synchytrium endobioticum.</title>
        <authorList>
            <person name="van de Vossenberg B.T.L.H."/>
            <person name="Warris S."/>
            <person name="Nguyen H.D.T."/>
            <person name="van Gent-Pelzer M.P.E."/>
            <person name="Joly D.L."/>
            <person name="van de Geest H.C."/>
            <person name="Bonants P.J.M."/>
            <person name="Smith D.S."/>
            <person name="Levesque C.A."/>
            <person name="van der Lee T.A.J."/>
        </authorList>
    </citation>
    <scope>NUCLEOTIDE SEQUENCE [LARGE SCALE GENOMIC DNA]</scope>
    <source>
        <strain evidence="3 4">CBS 809.83</strain>
    </source>
</reference>
<dbReference type="FunFam" id="3.30.1050.10:FF:000001">
    <property type="entry name" value="Putative Non-specific lipid-transfer protein"/>
    <property type="match status" value="2"/>
</dbReference>
<evidence type="ECO:0000313" key="4">
    <source>
        <dbReference type="Proteomes" id="UP000318582"/>
    </source>
</evidence>
<name>A0A507E8F4_9FUNG</name>
<comment type="caution">
    <text evidence="3">The sequence shown here is derived from an EMBL/GenBank/DDBJ whole genome shotgun (WGS) entry which is preliminary data.</text>
</comment>
<evidence type="ECO:0000313" key="3">
    <source>
        <dbReference type="EMBL" id="TPX60106.1"/>
    </source>
</evidence>
<evidence type="ECO:0000259" key="2">
    <source>
        <dbReference type="Pfam" id="PF02036"/>
    </source>
</evidence>
<dbReference type="InterPro" id="IPR003033">
    <property type="entry name" value="SCP2_sterol-bd_dom"/>
</dbReference>
<dbReference type="EMBL" id="QEAQ01000018">
    <property type="protein sequence ID" value="TPX60106.1"/>
    <property type="molecule type" value="Genomic_DNA"/>
</dbReference>
<feature type="domain" description="SCP2" evidence="2">
    <location>
        <begin position="25"/>
        <end position="120"/>
    </location>
</feature>
<feature type="region of interest" description="Disordered" evidence="1">
    <location>
        <begin position="126"/>
        <end position="152"/>
    </location>
</feature>
<organism evidence="3 4">
    <name type="scientific">Powellomyces hirtus</name>
    <dbReference type="NCBI Taxonomy" id="109895"/>
    <lineage>
        <taxon>Eukaryota</taxon>
        <taxon>Fungi</taxon>
        <taxon>Fungi incertae sedis</taxon>
        <taxon>Chytridiomycota</taxon>
        <taxon>Chytridiomycota incertae sedis</taxon>
        <taxon>Chytridiomycetes</taxon>
        <taxon>Spizellomycetales</taxon>
        <taxon>Powellomycetaceae</taxon>
        <taxon>Powellomyces</taxon>
    </lineage>
</organism>
<protein>
    <recommendedName>
        <fullName evidence="2">SCP2 domain-containing protein</fullName>
    </recommendedName>
</protein>
<dbReference type="Gene3D" id="3.30.1050.10">
    <property type="entry name" value="SCP2 sterol-binding domain"/>
    <property type="match status" value="2"/>
</dbReference>
<dbReference type="PANTHER" id="PTHR10094">
    <property type="entry name" value="STEROL CARRIER PROTEIN 2 SCP-2 FAMILY PROTEIN"/>
    <property type="match status" value="1"/>
</dbReference>
<feature type="compositionally biased region" description="Pro residues" evidence="1">
    <location>
        <begin position="135"/>
        <end position="146"/>
    </location>
</feature>
<dbReference type="SUPFAM" id="SSF55718">
    <property type="entry name" value="SCP-like"/>
    <property type="match status" value="2"/>
</dbReference>
<keyword evidence="4" id="KW-1185">Reference proteome</keyword>
<gene>
    <name evidence="3" type="ORF">PhCBS80983_g02012</name>
</gene>
<accession>A0A507E8F4</accession>
<dbReference type="PANTHER" id="PTHR10094:SF25">
    <property type="entry name" value="SCP2 STEROL-BINDING DOMAIN-CONTAINING PROTEIN 1"/>
    <property type="match status" value="1"/>
</dbReference>
<dbReference type="STRING" id="109895.A0A507E8F4"/>
<sequence>MSVDVPGFKSGPIFDQIKAGIEGQSDAEKALTLKKVNGVFEIVIKNAEGKEQSWALELKKEGKVTLGKPEGKADIVINTTDDTFLDLANGKLNGQKAFMSGKLKVKGNMMLATRLDTVLKTAKSAPAPKAAAPQPAIPAPAKPAAPAPDTGVSGVEVPGFQSSAVFSQIKSGIDAASAEQKAAIVKKTKAVFQFDVKSSSGQVQTWTLNLKTDAGVSTGAPASKPDIVISISDKDFVDLASGKLNGQKAFMGGKLKIKGNMMLATKLDAVLKDLKPKAKL</sequence>
<dbReference type="Pfam" id="PF02036">
    <property type="entry name" value="SCP2"/>
    <property type="match status" value="2"/>
</dbReference>
<dbReference type="Proteomes" id="UP000318582">
    <property type="component" value="Unassembled WGS sequence"/>
</dbReference>
<evidence type="ECO:0000256" key="1">
    <source>
        <dbReference type="SAM" id="MobiDB-lite"/>
    </source>
</evidence>